<dbReference type="PANTHER" id="PTHR32015:SF3">
    <property type="entry name" value="TRIACYLGLYCEROL LIPASE"/>
    <property type="match status" value="1"/>
</dbReference>
<feature type="signal peptide" evidence="1">
    <location>
        <begin position="1"/>
        <end position="21"/>
    </location>
</feature>
<gene>
    <name evidence="2" type="ORF">TCLT_LOCUS5052</name>
</gene>
<dbReference type="EMBL" id="UYYF01004318">
    <property type="protein sequence ID" value="VDN02255.1"/>
    <property type="molecule type" value="Genomic_DNA"/>
</dbReference>
<evidence type="ECO:0000313" key="2">
    <source>
        <dbReference type="EMBL" id="VDN02255.1"/>
    </source>
</evidence>
<accession>A0A0N5CXE2</accession>
<keyword evidence="1" id="KW-0732">Signal</keyword>
<dbReference type="AlphaFoldDB" id="A0A0N5CXE2"/>
<dbReference type="GO" id="GO:0016298">
    <property type="term" value="F:lipase activity"/>
    <property type="evidence" value="ECO:0007669"/>
    <property type="project" value="TreeGrafter"/>
</dbReference>
<dbReference type="Proteomes" id="UP000276776">
    <property type="component" value="Unassembled WGS sequence"/>
</dbReference>
<dbReference type="GO" id="GO:0016042">
    <property type="term" value="P:lipid catabolic process"/>
    <property type="evidence" value="ECO:0007669"/>
    <property type="project" value="InterPro"/>
</dbReference>
<feature type="chain" id="PRO_5043126513" evidence="1">
    <location>
        <begin position="22"/>
        <end position="574"/>
    </location>
</feature>
<evidence type="ECO:0000256" key="1">
    <source>
        <dbReference type="SAM" id="SignalP"/>
    </source>
</evidence>
<dbReference type="SUPFAM" id="SSF53474">
    <property type="entry name" value="alpha/beta-Hydrolases"/>
    <property type="match status" value="2"/>
</dbReference>
<organism evidence="4">
    <name type="scientific">Thelazia callipaeda</name>
    <name type="common">Oriental eyeworm</name>
    <name type="synonym">Parasitic nematode</name>
    <dbReference type="NCBI Taxonomy" id="103827"/>
    <lineage>
        <taxon>Eukaryota</taxon>
        <taxon>Metazoa</taxon>
        <taxon>Ecdysozoa</taxon>
        <taxon>Nematoda</taxon>
        <taxon>Chromadorea</taxon>
        <taxon>Rhabditida</taxon>
        <taxon>Spirurina</taxon>
        <taxon>Spiruromorpha</taxon>
        <taxon>Thelazioidea</taxon>
        <taxon>Thelaziidae</taxon>
        <taxon>Thelazia</taxon>
    </lineage>
</organism>
<dbReference type="InterPro" id="IPR002918">
    <property type="entry name" value="Lipase_EstA/Esterase_EstB"/>
</dbReference>
<reference evidence="4" key="1">
    <citation type="submission" date="2017-02" db="UniProtKB">
        <authorList>
            <consortium name="WormBaseParasite"/>
        </authorList>
    </citation>
    <scope>IDENTIFICATION</scope>
</reference>
<dbReference type="OMA" id="SCNTING"/>
<dbReference type="Gene3D" id="3.40.50.1820">
    <property type="entry name" value="alpha/beta hydrolase"/>
    <property type="match status" value="2"/>
</dbReference>
<dbReference type="WBParaSite" id="TCLT_0000506301-mRNA-1">
    <property type="protein sequence ID" value="TCLT_0000506301-mRNA-1"/>
    <property type="gene ID" value="TCLT_0000506301"/>
</dbReference>
<name>A0A0N5CXE2_THECL</name>
<evidence type="ECO:0000313" key="4">
    <source>
        <dbReference type="WBParaSite" id="TCLT_0000506301-mRNA-1"/>
    </source>
</evidence>
<dbReference type="Pfam" id="PF01674">
    <property type="entry name" value="Lipase_2"/>
    <property type="match status" value="2"/>
</dbReference>
<dbReference type="PANTHER" id="PTHR32015">
    <property type="entry name" value="FASTING INDUCED LIPASE"/>
    <property type="match status" value="1"/>
</dbReference>
<dbReference type="OrthoDB" id="5853720at2759"/>
<keyword evidence="3" id="KW-1185">Reference proteome</keyword>
<sequence length="574" mass="64839">MELFLIPLLLLMLKNYYYCKAEFTFHFNKFLQRNYGSKVQKSLERLDLGFNYGGSFGGKLDDNDDVKRKAVLFVHGALSSAQIFLQHRYYFIQQGYSWSELYATSYGDGFSSTIFDGVHCKYIKQIRLMLIALNNYTGKSVDIIAHSMGSAVSRKAILGGHCCDTNEFLGDALTPIVNTFISIAGANYGLEICPQIITICNNISSLNCNSKLMKELNSQGSRFEGRNSYDIYGLSDSIIGHTCCNNRCAILSNHNASFEISNLDHYSLLSQTLALQLSLLKQSDNRDRSNSITDVDDEDAEDEAYHSRYFLVTYSEIKESNNICMHITIFVLKIILFLLFSLINQTQTVFTNDFNKFLIENYGEEMQKKLERIDVGPGMIGSFGGKVKSEDKLSKRIRNFIIAVHEYTQKKVDIIAFSLGVLISRKAILGQKCLDTGEQLGHSITFMVETFIAIGGVANGLQFCKQSEKSCKDKNSMRCNSLLLEELNSQPNRYEGNNSYALFSFGDRVLGLKCCKNLCGQLRNAVFTIGFPNMDHFTLSSATKDIQLYLLEKHPTSDNLHNDIVFSEKIEIYM</sequence>
<dbReference type="InterPro" id="IPR029058">
    <property type="entry name" value="AB_hydrolase_fold"/>
</dbReference>
<evidence type="ECO:0000313" key="3">
    <source>
        <dbReference type="Proteomes" id="UP000276776"/>
    </source>
</evidence>
<proteinExistence type="predicted"/>
<reference evidence="2 3" key="2">
    <citation type="submission" date="2018-11" db="EMBL/GenBank/DDBJ databases">
        <authorList>
            <consortium name="Pathogen Informatics"/>
        </authorList>
    </citation>
    <scope>NUCLEOTIDE SEQUENCE [LARGE SCALE GENOMIC DNA]</scope>
</reference>
<protein>
    <submittedName>
        <fullName evidence="4">Lipase domain-containing protein</fullName>
    </submittedName>
</protein>